<evidence type="ECO:0000256" key="3">
    <source>
        <dbReference type="ARBA" id="ARBA00023163"/>
    </source>
</evidence>
<feature type="domain" description="HTH iclR-type" evidence="4">
    <location>
        <begin position="11"/>
        <end position="72"/>
    </location>
</feature>
<evidence type="ECO:0000259" key="4">
    <source>
        <dbReference type="PROSITE" id="PS51077"/>
    </source>
</evidence>
<dbReference type="SUPFAM" id="SSF46785">
    <property type="entry name" value="Winged helix' DNA-binding domain"/>
    <property type="match status" value="1"/>
</dbReference>
<dbReference type="RefSeq" id="WP_158103418.1">
    <property type="nucleotide sequence ID" value="NZ_JAGIOO010000001.1"/>
</dbReference>
<proteinExistence type="predicted"/>
<dbReference type="Proteomes" id="UP001519363">
    <property type="component" value="Unassembled WGS sequence"/>
</dbReference>
<sequence length="252" mass="26535">MGGNTSTDVKRSAADRLLALLGGFSPTASRLTLSQLAERAELPLPTAHRLLATLTTWGALERLPDGRYQVGPWLWRLGSLATPAQGLRTVALPHMGDLYEITHETIQLAVLEDTGARLLDRISGRRPLPGLTAVAGTVPLHCTGVGKAILAHAGQPVFTEVVARGLRQYTGHTITQPQELHRALARVRDEGVAVARSELVGGVSSVAAPVFGPAGLLAAVAVLLPPEVDVRPLAAAVRVTAQAIGRALAQRR</sequence>
<dbReference type="InterPro" id="IPR014757">
    <property type="entry name" value="Tscrpt_reg_IclR_C"/>
</dbReference>
<dbReference type="GO" id="GO:0003677">
    <property type="term" value="F:DNA binding"/>
    <property type="evidence" value="ECO:0007669"/>
    <property type="project" value="UniProtKB-KW"/>
</dbReference>
<dbReference type="InterPro" id="IPR036388">
    <property type="entry name" value="WH-like_DNA-bd_sf"/>
</dbReference>
<keyword evidence="1" id="KW-0805">Transcription regulation</keyword>
<dbReference type="Pfam" id="PF09339">
    <property type="entry name" value="HTH_IclR"/>
    <property type="match status" value="1"/>
</dbReference>
<evidence type="ECO:0000256" key="1">
    <source>
        <dbReference type="ARBA" id="ARBA00023015"/>
    </source>
</evidence>
<evidence type="ECO:0000256" key="2">
    <source>
        <dbReference type="ARBA" id="ARBA00023125"/>
    </source>
</evidence>
<dbReference type="InterPro" id="IPR029016">
    <property type="entry name" value="GAF-like_dom_sf"/>
</dbReference>
<keyword evidence="2 6" id="KW-0238">DNA-binding</keyword>
<dbReference type="SMART" id="SM00346">
    <property type="entry name" value="HTH_ICLR"/>
    <property type="match status" value="1"/>
</dbReference>
<dbReference type="PROSITE" id="PS51077">
    <property type="entry name" value="HTH_ICLR"/>
    <property type="match status" value="1"/>
</dbReference>
<dbReference type="InterPro" id="IPR050707">
    <property type="entry name" value="HTH_MetabolicPath_Reg"/>
</dbReference>
<dbReference type="EMBL" id="JAGIOO010000001">
    <property type="protein sequence ID" value="MBP2478511.1"/>
    <property type="molecule type" value="Genomic_DNA"/>
</dbReference>
<dbReference type="InterPro" id="IPR036390">
    <property type="entry name" value="WH_DNA-bd_sf"/>
</dbReference>
<dbReference type="Gene3D" id="3.30.450.40">
    <property type="match status" value="1"/>
</dbReference>
<reference evidence="6 7" key="1">
    <citation type="submission" date="2021-03" db="EMBL/GenBank/DDBJ databases">
        <title>Sequencing the genomes of 1000 actinobacteria strains.</title>
        <authorList>
            <person name="Klenk H.-P."/>
        </authorList>
    </citation>
    <scope>NUCLEOTIDE SEQUENCE [LARGE SCALE GENOMIC DNA]</scope>
    <source>
        <strain evidence="6 7">DSM 44580</strain>
    </source>
</reference>
<organism evidence="6 7">
    <name type="scientific">Crossiella equi</name>
    <dbReference type="NCBI Taxonomy" id="130796"/>
    <lineage>
        <taxon>Bacteria</taxon>
        <taxon>Bacillati</taxon>
        <taxon>Actinomycetota</taxon>
        <taxon>Actinomycetes</taxon>
        <taxon>Pseudonocardiales</taxon>
        <taxon>Pseudonocardiaceae</taxon>
        <taxon>Crossiella</taxon>
    </lineage>
</organism>
<dbReference type="PANTHER" id="PTHR30136">
    <property type="entry name" value="HELIX-TURN-HELIX TRANSCRIPTIONAL REGULATOR, ICLR FAMILY"/>
    <property type="match status" value="1"/>
</dbReference>
<dbReference type="Pfam" id="PF01614">
    <property type="entry name" value="IclR_C"/>
    <property type="match status" value="1"/>
</dbReference>
<accession>A0ABS5APL8</accession>
<protein>
    <submittedName>
        <fullName evidence="6">DNA-binding IclR family transcriptional regulator</fullName>
    </submittedName>
</protein>
<evidence type="ECO:0000313" key="6">
    <source>
        <dbReference type="EMBL" id="MBP2478511.1"/>
    </source>
</evidence>
<dbReference type="SUPFAM" id="SSF55781">
    <property type="entry name" value="GAF domain-like"/>
    <property type="match status" value="1"/>
</dbReference>
<dbReference type="InterPro" id="IPR005471">
    <property type="entry name" value="Tscrpt_reg_IclR_N"/>
</dbReference>
<comment type="caution">
    <text evidence="6">The sequence shown here is derived from an EMBL/GenBank/DDBJ whole genome shotgun (WGS) entry which is preliminary data.</text>
</comment>
<name>A0ABS5APL8_9PSEU</name>
<gene>
    <name evidence="6" type="ORF">JOF53_007383</name>
</gene>
<dbReference type="Gene3D" id="1.10.10.10">
    <property type="entry name" value="Winged helix-like DNA-binding domain superfamily/Winged helix DNA-binding domain"/>
    <property type="match status" value="1"/>
</dbReference>
<dbReference type="PANTHER" id="PTHR30136:SF24">
    <property type="entry name" value="HTH-TYPE TRANSCRIPTIONAL REPRESSOR ALLR"/>
    <property type="match status" value="1"/>
</dbReference>
<evidence type="ECO:0000313" key="7">
    <source>
        <dbReference type="Proteomes" id="UP001519363"/>
    </source>
</evidence>
<dbReference type="PROSITE" id="PS51078">
    <property type="entry name" value="ICLR_ED"/>
    <property type="match status" value="1"/>
</dbReference>
<keyword evidence="7" id="KW-1185">Reference proteome</keyword>
<feature type="domain" description="IclR-ED" evidence="5">
    <location>
        <begin position="73"/>
        <end position="250"/>
    </location>
</feature>
<evidence type="ECO:0000259" key="5">
    <source>
        <dbReference type="PROSITE" id="PS51078"/>
    </source>
</evidence>
<keyword evidence="3" id="KW-0804">Transcription</keyword>